<evidence type="ECO:0000259" key="3">
    <source>
        <dbReference type="Pfam" id="PF00534"/>
    </source>
</evidence>
<dbReference type="InterPro" id="IPR028098">
    <property type="entry name" value="Glyco_trans_4-like_N"/>
</dbReference>
<sequence length="368" mass="41817">MKVLHISGARAWGGNEQQMIDLIPQLSRLGAENIVFGVENSFLEEECKNNRINFVRAKKDRLNIFANYRYLKTLVQEIKPDLIHLHTSNSLTVFIISNMLFKLNTKSVFSKKGMGSKSSFFSKFKYNYSGLNSIICVSKNVENEFSKILTLKNKSKIIVIHDCVSLEILNSKSNLNLREKFSIDENDVIVGNIANHTKAKDLETFINTVDYIINSLKQKNIRFIQIGQFSDLTVELMLKVKEKKLEEYLFFTDKIKNANVLNNQFDVFLMTSEREGGPTSILEAMLIGVPVVTTNVGVLPEIIVDGENGFMSSVKDYKDLAVKLTLLISKQSLQNKFIEINKLKIANEFNSTVIANETYLAYQKIIKG</sequence>
<evidence type="ECO:0000259" key="4">
    <source>
        <dbReference type="Pfam" id="PF13439"/>
    </source>
</evidence>
<dbReference type="SUPFAM" id="SSF53756">
    <property type="entry name" value="UDP-Glycosyltransferase/glycogen phosphorylase"/>
    <property type="match status" value="1"/>
</dbReference>
<protein>
    <submittedName>
        <fullName evidence="5">Glycosyltransferase involved in cell wall biosynthesis</fullName>
    </submittedName>
</protein>
<feature type="domain" description="Glycosyl transferase family 1" evidence="3">
    <location>
        <begin position="176"/>
        <end position="342"/>
    </location>
</feature>
<dbReference type="CDD" id="cd03801">
    <property type="entry name" value="GT4_PimA-like"/>
    <property type="match status" value="1"/>
</dbReference>
<dbReference type="Pfam" id="PF13439">
    <property type="entry name" value="Glyco_transf_4"/>
    <property type="match status" value="1"/>
</dbReference>
<gene>
    <name evidence="5" type="ORF">J2W95_002795</name>
</gene>
<accession>A0ABU1S4W5</accession>
<dbReference type="EMBL" id="JAVDTX010000006">
    <property type="protein sequence ID" value="MDR6846084.1"/>
    <property type="molecule type" value="Genomic_DNA"/>
</dbReference>
<dbReference type="PANTHER" id="PTHR12526:SF629">
    <property type="entry name" value="TEICHURONIC ACID BIOSYNTHESIS GLYCOSYLTRANSFERASE TUAH-RELATED"/>
    <property type="match status" value="1"/>
</dbReference>
<dbReference type="RefSeq" id="WP_310007980.1">
    <property type="nucleotide sequence ID" value="NZ_JAVDTX010000006.1"/>
</dbReference>
<dbReference type="Gene3D" id="3.40.50.2000">
    <property type="entry name" value="Glycogen Phosphorylase B"/>
    <property type="match status" value="2"/>
</dbReference>
<keyword evidence="6" id="KW-1185">Reference proteome</keyword>
<proteinExistence type="predicted"/>
<comment type="caution">
    <text evidence="5">The sequence shown here is derived from an EMBL/GenBank/DDBJ whole genome shotgun (WGS) entry which is preliminary data.</text>
</comment>
<dbReference type="Pfam" id="PF00534">
    <property type="entry name" value="Glycos_transf_1"/>
    <property type="match status" value="1"/>
</dbReference>
<dbReference type="InterPro" id="IPR001296">
    <property type="entry name" value="Glyco_trans_1"/>
</dbReference>
<name>A0ABU1S4W5_9FLAO</name>
<reference evidence="5 6" key="1">
    <citation type="submission" date="2023-07" db="EMBL/GenBank/DDBJ databases">
        <title>Sorghum-associated microbial communities from plants grown in Nebraska, USA.</title>
        <authorList>
            <person name="Schachtman D."/>
        </authorList>
    </citation>
    <scope>NUCLEOTIDE SEQUENCE [LARGE SCALE GENOMIC DNA]</scope>
    <source>
        <strain evidence="5 6">BE124</strain>
    </source>
</reference>
<evidence type="ECO:0000256" key="1">
    <source>
        <dbReference type="ARBA" id="ARBA00022676"/>
    </source>
</evidence>
<evidence type="ECO:0000313" key="6">
    <source>
        <dbReference type="Proteomes" id="UP001261871"/>
    </source>
</evidence>
<keyword evidence="1" id="KW-0328">Glycosyltransferase</keyword>
<keyword evidence="2" id="KW-0808">Transferase</keyword>
<feature type="domain" description="Glycosyltransferase subfamily 4-like N-terminal" evidence="4">
    <location>
        <begin position="12"/>
        <end position="167"/>
    </location>
</feature>
<evidence type="ECO:0000313" key="5">
    <source>
        <dbReference type="EMBL" id="MDR6846084.1"/>
    </source>
</evidence>
<organism evidence="5 6">
    <name type="scientific">Flavobacterium granuli</name>
    <dbReference type="NCBI Taxonomy" id="280093"/>
    <lineage>
        <taxon>Bacteria</taxon>
        <taxon>Pseudomonadati</taxon>
        <taxon>Bacteroidota</taxon>
        <taxon>Flavobacteriia</taxon>
        <taxon>Flavobacteriales</taxon>
        <taxon>Flavobacteriaceae</taxon>
        <taxon>Flavobacterium</taxon>
    </lineage>
</organism>
<dbReference type="Proteomes" id="UP001261871">
    <property type="component" value="Unassembled WGS sequence"/>
</dbReference>
<dbReference type="PANTHER" id="PTHR12526">
    <property type="entry name" value="GLYCOSYLTRANSFERASE"/>
    <property type="match status" value="1"/>
</dbReference>
<evidence type="ECO:0000256" key="2">
    <source>
        <dbReference type="ARBA" id="ARBA00022679"/>
    </source>
</evidence>